<dbReference type="EMBL" id="UINC01002857">
    <property type="protein sequence ID" value="SVA00992.1"/>
    <property type="molecule type" value="Genomic_DNA"/>
</dbReference>
<evidence type="ECO:0000313" key="2">
    <source>
        <dbReference type="EMBL" id="SVA00992.1"/>
    </source>
</evidence>
<organism evidence="2">
    <name type="scientific">marine metagenome</name>
    <dbReference type="NCBI Taxonomy" id="408172"/>
    <lineage>
        <taxon>unclassified sequences</taxon>
        <taxon>metagenomes</taxon>
        <taxon>ecological metagenomes</taxon>
    </lineage>
</organism>
<proteinExistence type="predicted"/>
<dbReference type="AlphaFoldDB" id="A0A381SA71"/>
<sequence length="308" mass="34770">MLFSAYQIESLLADFQQTDSPAGKSASETLSLSADAIQDARQYLRPLKRSPLNWVTPKDIRGLIEDISSYDPVVDNVQQSRAGRFVVPAYVPEIPAPAFPLVSDHTQMAPESETTEQESSESPVTEEDALMPEINTESAEVEDKVSVSVSEDISKENSLIIETEKSSEESEESTNGESAVSTASLFEGIDDEEHDEEHELEEEGLQGDNSEENDVVFGDGRIDQKSMSNFVAHYPDSTLKFLMRKNLDGRPLPVGYEEIYSQWENRGLSRGRLKKYLFKLMEWKNFPDIPVHDVVNKIREHQYFLEIK</sequence>
<feature type="region of interest" description="Disordered" evidence="1">
    <location>
        <begin position="107"/>
        <end position="216"/>
    </location>
</feature>
<reference evidence="2" key="1">
    <citation type="submission" date="2018-05" db="EMBL/GenBank/DDBJ databases">
        <authorList>
            <person name="Lanie J.A."/>
            <person name="Ng W.-L."/>
            <person name="Kazmierczak K.M."/>
            <person name="Andrzejewski T.M."/>
            <person name="Davidsen T.M."/>
            <person name="Wayne K.J."/>
            <person name="Tettelin H."/>
            <person name="Glass J.I."/>
            <person name="Rusch D."/>
            <person name="Podicherti R."/>
            <person name="Tsui H.-C.T."/>
            <person name="Winkler M.E."/>
        </authorList>
    </citation>
    <scope>NUCLEOTIDE SEQUENCE</scope>
</reference>
<feature type="compositionally biased region" description="Acidic residues" evidence="1">
    <location>
        <begin position="188"/>
        <end position="214"/>
    </location>
</feature>
<gene>
    <name evidence="2" type="ORF">METZ01_LOCUS53846</name>
</gene>
<accession>A0A381SA71</accession>
<name>A0A381SA71_9ZZZZ</name>
<evidence type="ECO:0000256" key="1">
    <source>
        <dbReference type="SAM" id="MobiDB-lite"/>
    </source>
</evidence>
<protein>
    <submittedName>
        <fullName evidence="2">Uncharacterized protein</fullName>
    </submittedName>
</protein>
<feature type="compositionally biased region" description="Acidic residues" evidence="1">
    <location>
        <begin position="113"/>
        <end position="130"/>
    </location>
</feature>